<sequence length="123" mass="13331">MLNTPLRVSLLTQHIDLPSLLHSKRGLSFLAALLDFDNSENITNDTEQTKLNALTAAAVLDTLLTVLGKHVPTMATDHRANFVVQGMLKLVEHTSHAARPYLHRLVLTMCNGNTNGSSSEGCG</sequence>
<protein>
    <submittedName>
        <fullName evidence="1">Uncharacterized protein</fullName>
    </submittedName>
</protein>
<organism evidence="1">
    <name type="scientific">Lygus hesperus</name>
    <name type="common">Western plant bug</name>
    <dbReference type="NCBI Taxonomy" id="30085"/>
    <lineage>
        <taxon>Eukaryota</taxon>
        <taxon>Metazoa</taxon>
        <taxon>Ecdysozoa</taxon>
        <taxon>Arthropoda</taxon>
        <taxon>Hexapoda</taxon>
        <taxon>Insecta</taxon>
        <taxon>Pterygota</taxon>
        <taxon>Neoptera</taxon>
        <taxon>Paraneoptera</taxon>
        <taxon>Hemiptera</taxon>
        <taxon>Heteroptera</taxon>
        <taxon>Panheteroptera</taxon>
        <taxon>Cimicomorpha</taxon>
        <taxon>Miridae</taxon>
        <taxon>Mirini</taxon>
        <taxon>Lygus</taxon>
    </lineage>
</organism>
<accession>A0A146L0A0</accession>
<dbReference type="EMBL" id="GDHC01018279">
    <property type="protein sequence ID" value="JAQ00350.1"/>
    <property type="molecule type" value="Transcribed_RNA"/>
</dbReference>
<dbReference type="AlphaFoldDB" id="A0A146L0A0"/>
<reference evidence="1" key="1">
    <citation type="journal article" date="2016" name="Gigascience">
        <title>De novo construction of an expanded transcriptome assembly for the western tarnished plant bug, Lygus hesperus.</title>
        <authorList>
            <person name="Tassone E.E."/>
            <person name="Geib S.M."/>
            <person name="Hall B."/>
            <person name="Fabrick J.A."/>
            <person name="Brent C.S."/>
            <person name="Hull J.J."/>
        </authorList>
    </citation>
    <scope>NUCLEOTIDE SEQUENCE</scope>
</reference>
<gene>
    <name evidence="1" type="ORF">g.3197</name>
</gene>
<proteinExistence type="predicted"/>
<evidence type="ECO:0000313" key="1">
    <source>
        <dbReference type="EMBL" id="JAQ00350.1"/>
    </source>
</evidence>
<name>A0A146L0A0_LYGHE</name>